<dbReference type="VEuPathDB" id="TriTrypDB:TcG_06930"/>
<accession>A0A2V2VJZ9</accession>
<name>A0A2V2VJZ9_TRYCR</name>
<dbReference type="AlphaFoldDB" id="A0A2V2VJZ9"/>
<organism evidence="3 4">
    <name type="scientific">Trypanosoma cruzi</name>
    <dbReference type="NCBI Taxonomy" id="5693"/>
    <lineage>
        <taxon>Eukaryota</taxon>
        <taxon>Discoba</taxon>
        <taxon>Euglenozoa</taxon>
        <taxon>Kinetoplastea</taxon>
        <taxon>Metakinetoplastina</taxon>
        <taxon>Trypanosomatida</taxon>
        <taxon>Trypanosomatidae</taxon>
        <taxon>Trypanosoma</taxon>
        <taxon>Schizotrypanum</taxon>
    </lineage>
</organism>
<gene>
    <name evidence="3" type="ORF">C4B63_21g183</name>
</gene>
<sequence>MELLAAQTVIKKRQRGCLPLLMKADDAIEKNDAVRQFGAATPVLMVLTSDKGWPYSRDTIQDLPKDVFVNCEVERVWQIVKGDLTAWFSPHGGTDFTPERRVLIGTPGIGKSMAADSYLLYQLLHYDAEKLQMVAYRIAERTFLFDKTSRTVPAYGTTPVMRLL</sequence>
<evidence type="ECO:0000313" key="3">
    <source>
        <dbReference type="EMBL" id="PWU95732.1"/>
    </source>
</evidence>
<reference evidence="3 4" key="1">
    <citation type="journal article" date="2018" name="Microb. Genom.">
        <title>Expanding an expanded genome: long-read sequencing of Trypanosoma cruzi.</title>
        <authorList>
            <person name="Berna L."/>
            <person name="Rodriguez M."/>
            <person name="Chiribao M.L."/>
            <person name="Parodi-Talice A."/>
            <person name="Pita S."/>
            <person name="Rijo G."/>
            <person name="Alvarez-Valin F."/>
            <person name="Robello C."/>
        </authorList>
    </citation>
    <scope>NUCLEOTIDE SEQUENCE [LARGE SCALE GENOMIC DNA]</scope>
    <source>
        <strain evidence="3 4">Dm28c</strain>
    </source>
</reference>
<protein>
    <submittedName>
        <fullName evidence="3">Putative retrotransposon hot spot protein (RHS,)</fullName>
    </submittedName>
</protein>
<comment type="caution">
    <text evidence="3">The sequence shown here is derived from an EMBL/GenBank/DDBJ whole genome shotgun (WGS) entry which is preliminary data.</text>
</comment>
<dbReference type="VEuPathDB" id="TriTrypDB:C3747_513g2"/>
<dbReference type="EMBL" id="PRFA01000021">
    <property type="protein sequence ID" value="PWU95732.1"/>
    <property type="molecule type" value="Genomic_DNA"/>
</dbReference>
<feature type="domain" description="Retrotransposon hot spot protein,C-terminal" evidence="1">
    <location>
        <begin position="102"/>
        <end position="153"/>
    </location>
</feature>
<evidence type="ECO:0000259" key="1">
    <source>
        <dbReference type="Pfam" id="PF07999"/>
    </source>
</evidence>
<evidence type="ECO:0000313" key="4">
    <source>
        <dbReference type="Proteomes" id="UP000246121"/>
    </source>
</evidence>
<dbReference type="VEuPathDB" id="TriTrypDB:TcCL_Unassigned01972"/>
<dbReference type="NCBIfam" id="TIGR01631">
    <property type="entry name" value="Trypano_RHS"/>
    <property type="match status" value="1"/>
</dbReference>
<dbReference type="VEuPathDB" id="TriTrypDB:C4B63_21g183"/>
<dbReference type="Pfam" id="PF07999">
    <property type="entry name" value="RHSP"/>
    <property type="match status" value="1"/>
</dbReference>
<dbReference type="InterPro" id="IPR046835">
    <property type="entry name" value="RHS_N"/>
</dbReference>
<evidence type="ECO:0000259" key="2">
    <source>
        <dbReference type="Pfam" id="PF20445"/>
    </source>
</evidence>
<feature type="domain" description="Retrotransposon hot spot protein N-terminal" evidence="2">
    <location>
        <begin position="44"/>
        <end position="98"/>
    </location>
</feature>
<dbReference type="InterPro" id="IPR006518">
    <property type="entry name" value="Trypano_RHS"/>
</dbReference>
<dbReference type="InterPro" id="IPR046836">
    <property type="entry name" value="RHS_C"/>
</dbReference>
<dbReference type="VEuPathDB" id="TriTrypDB:TCDM_10996"/>
<dbReference type="VEuPathDB" id="TriTrypDB:TCSYLVIO_002736"/>
<proteinExistence type="predicted"/>
<dbReference type="Proteomes" id="UP000246121">
    <property type="component" value="Unassembled WGS sequence"/>
</dbReference>
<dbReference type="Pfam" id="PF20445">
    <property type="entry name" value="RHS_N"/>
    <property type="match status" value="1"/>
</dbReference>